<feature type="region of interest" description="Disordered" evidence="1">
    <location>
        <begin position="80"/>
        <end position="179"/>
    </location>
</feature>
<feature type="compositionally biased region" description="Polar residues" evidence="1">
    <location>
        <begin position="166"/>
        <end position="179"/>
    </location>
</feature>
<dbReference type="EMBL" id="MU863636">
    <property type="protein sequence ID" value="KAK4101216.1"/>
    <property type="molecule type" value="Genomic_DNA"/>
</dbReference>
<name>A0AAN6T1W0_9PEZI</name>
<protein>
    <submittedName>
        <fullName evidence="2">Uncharacterized protein</fullName>
    </submittedName>
</protein>
<dbReference type="Proteomes" id="UP001305647">
    <property type="component" value="Unassembled WGS sequence"/>
</dbReference>
<proteinExistence type="predicted"/>
<keyword evidence="3" id="KW-1185">Reference proteome</keyword>
<sequence>MQTTSQHVLQPWFSRLPCIRVEVKEVWAMHPFCSPVRVRGCGINGFASSILPLWCDNFPWHFINRPIWYGRTVRTDSNPPGLMSKFRRSQHGKWPAPDRRAASNPPRCAKAKPGIQSPTQPTRAANPGSPTSLAGHPQALNGRSSTCLFGSWDISSQEGQPAPGQPNHQGARQLGCQTI</sequence>
<dbReference type="AlphaFoldDB" id="A0AAN6T1W0"/>
<reference evidence="2" key="2">
    <citation type="submission" date="2023-05" db="EMBL/GenBank/DDBJ databases">
        <authorList>
            <consortium name="Lawrence Berkeley National Laboratory"/>
            <person name="Steindorff A."/>
            <person name="Hensen N."/>
            <person name="Bonometti L."/>
            <person name="Westerberg I."/>
            <person name="Brannstrom I.O."/>
            <person name="Guillou S."/>
            <person name="Cros-Aarteil S."/>
            <person name="Calhoun S."/>
            <person name="Haridas S."/>
            <person name="Kuo A."/>
            <person name="Mondo S."/>
            <person name="Pangilinan J."/>
            <person name="Riley R."/>
            <person name="Labutti K."/>
            <person name="Andreopoulos B."/>
            <person name="Lipzen A."/>
            <person name="Chen C."/>
            <person name="Yanf M."/>
            <person name="Daum C."/>
            <person name="Ng V."/>
            <person name="Clum A."/>
            <person name="Ohm R."/>
            <person name="Martin F."/>
            <person name="Silar P."/>
            <person name="Natvig D."/>
            <person name="Lalanne C."/>
            <person name="Gautier V."/>
            <person name="Ament-Velasquez S.L."/>
            <person name="Kruys A."/>
            <person name="Hutchinson M.I."/>
            <person name="Powell A.J."/>
            <person name="Barry K."/>
            <person name="Miller A.N."/>
            <person name="Grigoriev I.V."/>
            <person name="Debuchy R."/>
            <person name="Gladieux P."/>
            <person name="Thoren M.H."/>
            <person name="Johannesson H."/>
        </authorList>
    </citation>
    <scope>NUCLEOTIDE SEQUENCE</scope>
    <source>
        <strain evidence="2">CBS 757.83</strain>
    </source>
</reference>
<accession>A0AAN6T1W0</accession>
<evidence type="ECO:0000256" key="1">
    <source>
        <dbReference type="SAM" id="MobiDB-lite"/>
    </source>
</evidence>
<evidence type="ECO:0000313" key="3">
    <source>
        <dbReference type="Proteomes" id="UP001305647"/>
    </source>
</evidence>
<feature type="compositionally biased region" description="Polar residues" evidence="1">
    <location>
        <begin position="141"/>
        <end position="159"/>
    </location>
</feature>
<comment type="caution">
    <text evidence="2">The sequence shown here is derived from an EMBL/GenBank/DDBJ whole genome shotgun (WGS) entry which is preliminary data.</text>
</comment>
<evidence type="ECO:0000313" key="2">
    <source>
        <dbReference type="EMBL" id="KAK4101216.1"/>
    </source>
</evidence>
<reference evidence="2" key="1">
    <citation type="journal article" date="2023" name="Mol. Phylogenet. Evol.">
        <title>Genome-scale phylogeny and comparative genomics of the fungal order Sordariales.</title>
        <authorList>
            <person name="Hensen N."/>
            <person name="Bonometti L."/>
            <person name="Westerberg I."/>
            <person name="Brannstrom I.O."/>
            <person name="Guillou S."/>
            <person name="Cros-Aarteil S."/>
            <person name="Calhoun S."/>
            <person name="Haridas S."/>
            <person name="Kuo A."/>
            <person name="Mondo S."/>
            <person name="Pangilinan J."/>
            <person name="Riley R."/>
            <person name="LaButti K."/>
            <person name="Andreopoulos B."/>
            <person name="Lipzen A."/>
            <person name="Chen C."/>
            <person name="Yan M."/>
            <person name="Daum C."/>
            <person name="Ng V."/>
            <person name="Clum A."/>
            <person name="Steindorff A."/>
            <person name="Ohm R.A."/>
            <person name="Martin F."/>
            <person name="Silar P."/>
            <person name="Natvig D.O."/>
            <person name="Lalanne C."/>
            <person name="Gautier V."/>
            <person name="Ament-Velasquez S.L."/>
            <person name="Kruys A."/>
            <person name="Hutchinson M.I."/>
            <person name="Powell A.J."/>
            <person name="Barry K."/>
            <person name="Miller A.N."/>
            <person name="Grigoriev I.V."/>
            <person name="Debuchy R."/>
            <person name="Gladieux P."/>
            <person name="Hiltunen Thoren M."/>
            <person name="Johannesson H."/>
        </authorList>
    </citation>
    <scope>NUCLEOTIDE SEQUENCE</scope>
    <source>
        <strain evidence="2">CBS 757.83</strain>
    </source>
</reference>
<feature type="compositionally biased region" description="Polar residues" evidence="1">
    <location>
        <begin position="116"/>
        <end position="132"/>
    </location>
</feature>
<gene>
    <name evidence="2" type="ORF">N658DRAFT_496517</name>
</gene>
<organism evidence="2 3">
    <name type="scientific">Parathielavia hyrcaniae</name>
    <dbReference type="NCBI Taxonomy" id="113614"/>
    <lineage>
        <taxon>Eukaryota</taxon>
        <taxon>Fungi</taxon>
        <taxon>Dikarya</taxon>
        <taxon>Ascomycota</taxon>
        <taxon>Pezizomycotina</taxon>
        <taxon>Sordariomycetes</taxon>
        <taxon>Sordariomycetidae</taxon>
        <taxon>Sordariales</taxon>
        <taxon>Chaetomiaceae</taxon>
        <taxon>Parathielavia</taxon>
    </lineage>
</organism>